<dbReference type="Proteomes" id="UP000291424">
    <property type="component" value="Unassembled WGS sequence"/>
</dbReference>
<sequence>MPVTSTDFIELAKFCASRKDEIGYRNAVARAYYGAYHHVLPHLKQGPKDNHQGLIDYLTTMAWRDDAEPYPKKTLIGLGIALQSLKDQRIISDYKLEATISELDSQVAIKTAEKLLNRCAEMVKTKAS</sequence>
<dbReference type="RefSeq" id="WP_112017773.1">
    <property type="nucleotide sequence ID" value="NZ_SJOO01000007.1"/>
</dbReference>
<evidence type="ECO:0000313" key="2">
    <source>
        <dbReference type="Proteomes" id="UP000291424"/>
    </source>
</evidence>
<organism evidence="1 2">
    <name type="scientific">Enterobacter wuhouensis</name>
    <dbReference type="NCBI Taxonomy" id="2529381"/>
    <lineage>
        <taxon>Bacteria</taxon>
        <taxon>Pseudomonadati</taxon>
        <taxon>Pseudomonadota</taxon>
        <taxon>Gammaproteobacteria</taxon>
        <taxon>Enterobacterales</taxon>
        <taxon>Enterobacteriaceae</taxon>
        <taxon>Enterobacter</taxon>
    </lineage>
</organism>
<protein>
    <recommendedName>
        <fullName evidence="3">HEPN domain-containing protein</fullName>
    </recommendedName>
</protein>
<comment type="caution">
    <text evidence="1">The sequence shown here is derived from an EMBL/GenBank/DDBJ whole genome shotgun (WGS) entry which is preliminary data.</text>
</comment>
<reference evidence="1 2" key="1">
    <citation type="submission" date="2019-02" db="EMBL/GenBank/DDBJ databases">
        <title>The draft genome of Enterobacter spp. strains.</title>
        <authorList>
            <person name="Wang C."/>
            <person name="Feng Y."/>
            <person name="Zong Z."/>
        </authorList>
    </citation>
    <scope>NUCLEOTIDE SEQUENCE [LARGE SCALE GENOMIC DNA]</scope>
    <source>
        <strain evidence="1 2">WCHEW120002</strain>
    </source>
</reference>
<accession>A0A4R0G5L1</accession>
<dbReference type="OrthoDB" id="7030738at2"/>
<evidence type="ECO:0000313" key="1">
    <source>
        <dbReference type="EMBL" id="TCB91212.1"/>
    </source>
</evidence>
<dbReference type="EMBL" id="SJOO01000007">
    <property type="protein sequence ID" value="TCB91212.1"/>
    <property type="molecule type" value="Genomic_DNA"/>
</dbReference>
<proteinExistence type="predicted"/>
<evidence type="ECO:0008006" key="3">
    <source>
        <dbReference type="Google" id="ProtNLM"/>
    </source>
</evidence>
<dbReference type="AlphaFoldDB" id="A0A4R0G5L1"/>
<name>A0A4R0G5L1_9ENTR</name>
<gene>
    <name evidence="1" type="ORF">E0L20_16675</name>
</gene>
<dbReference type="Gene3D" id="1.20.120.330">
    <property type="entry name" value="Nucleotidyltransferases domain 2"/>
    <property type="match status" value="1"/>
</dbReference>